<dbReference type="EMBL" id="CAJZAF010000003">
    <property type="protein sequence ID" value="CAG9166164.1"/>
    <property type="molecule type" value="Genomic_DNA"/>
</dbReference>
<protein>
    <recommendedName>
        <fullName evidence="3">DUF3037 domain-containing protein</fullName>
    </recommendedName>
</protein>
<name>A0ABM8WFQ8_9BURK</name>
<reference evidence="1 2" key="1">
    <citation type="submission" date="2021-08" db="EMBL/GenBank/DDBJ databases">
        <authorList>
            <person name="Peeters C."/>
        </authorList>
    </citation>
    <scope>NUCLEOTIDE SEQUENCE [LARGE SCALE GENOMIC DNA]</scope>
    <source>
        <strain evidence="1 2">LMG 23994</strain>
    </source>
</reference>
<dbReference type="Pfam" id="PF11236">
    <property type="entry name" value="DUF3037"/>
    <property type="match status" value="1"/>
</dbReference>
<evidence type="ECO:0000313" key="1">
    <source>
        <dbReference type="EMBL" id="CAG9166164.1"/>
    </source>
</evidence>
<organism evidence="1 2">
    <name type="scientific">Cupriavidus pinatubonensis</name>
    <dbReference type="NCBI Taxonomy" id="248026"/>
    <lineage>
        <taxon>Bacteria</taxon>
        <taxon>Pseudomonadati</taxon>
        <taxon>Pseudomonadota</taxon>
        <taxon>Betaproteobacteria</taxon>
        <taxon>Burkholderiales</taxon>
        <taxon>Burkholderiaceae</taxon>
        <taxon>Cupriavidus</taxon>
    </lineage>
</organism>
<gene>
    <name evidence="1" type="ORF">LMG23994_00916</name>
</gene>
<dbReference type="Proteomes" id="UP000701702">
    <property type="component" value="Unassembled WGS sequence"/>
</dbReference>
<dbReference type="InterPro" id="IPR021398">
    <property type="entry name" value="DUF3037"/>
</dbReference>
<accession>A0ABM8WFQ8</accession>
<sequence>MGRSEVKYACQYAIVRFMPYVETEEFANVGVVLACPKTGYFDFKLLPRVRRITAFFEELDASVYRTAREALRAELNRIKQLFAHATGSITLGTRLFEELVRPRESMIRFADVRVILTGNPSDELDRVYDHVVGRTFATKVYQEQILEKHIQSTLRAADLSALFKNRKVGNDAYHATFPFVRVNRDDEPVQAIKPLHLAHDDAAAIFDHGWEWLGKIKRLHNERQLPQQVMFAVNAPTESDELLMRAYRDVVAELSAAPNTSVASYEDARAILEFVKR</sequence>
<keyword evidence="2" id="KW-1185">Reference proteome</keyword>
<evidence type="ECO:0008006" key="3">
    <source>
        <dbReference type="Google" id="ProtNLM"/>
    </source>
</evidence>
<comment type="caution">
    <text evidence="1">The sequence shown here is derived from an EMBL/GenBank/DDBJ whole genome shotgun (WGS) entry which is preliminary data.</text>
</comment>
<evidence type="ECO:0000313" key="2">
    <source>
        <dbReference type="Proteomes" id="UP000701702"/>
    </source>
</evidence>
<proteinExistence type="predicted"/>